<evidence type="ECO:0000259" key="8">
    <source>
        <dbReference type="Pfam" id="PF05504"/>
    </source>
</evidence>
<evidence type="ECO:0000256" key="3">
    <source>
        <dbReference type="ARBA" id="ARBA00022544"/>
    </source>
</evidence>
<dbReference type="Pfam" id="PF25198">
    <property type="entry name" value="Spore_GerAC_N"/>
    <property type="match status" value="1"/>
</dbReference>
<evidence type="ECO:0000256" key="7">
    <source>
        <dbReference type="ARBA" id="ARBA00023288"/>
    </source>
</evidence>
<evidence type="ECO:0000256" key="2">
    <source>
        <dbReference type="ARBA" id="ARBA00007886"/>
    </source>
</evidence>
<dbReference type="PANTHER" id="PTHR35789">
    <property type="entry name" value="SPORE GERMINATION PROTEIN B3"/>
    <property type="match status" value="1"/>
</dbReference>
<dbReference type="EMBL" id="JBHILM010000027">
    <property type="protein sequence ID" value="MFB5683515.1"/>
    <property type="molecule type" value="Genomic_DNA"/>
</dbReference>
<protein>
    <submittedName>
        <fullName evidence="10">Ger(X)C family spore germination protein</fullName>
    </submittedName>
</protein>
<evidence type="ECO:0000313" key="10">
    <source>
        <dbReference type="EMBL" id="MFB5683515.1"/>
    </source>
</evidence>
<evidence type="ECO:0000256" key="4">
    <source>
        <dbReference type="ARBA" id="ARBA00022729"/>
    </source>
</evidence>
<keyword evidence="3" id="KW-0309">Germination</keyword>
<keyword evidence="4" id="KW-0732">Signal</keyword>
<accession>A0ABV5BD78</accession>
<keyword evidence="7" id="KW-0449">Lipoprotein</keyword>
<evidence type="ECO:0000313" key="11">
    <source>
        <dbReference type="Proteomes" id="UP001580407"/>
    </source>
</evidence>
<organism evidence="10 11">
    <name type="scientific">Paenibacillus terreus</name>
    <dbReference type="NCBI Taxonomy" id="1387834"/>
    <lineage>
        <taxon>Bacteria</taxon>
        <taxon>Bacillati</taxon>
        <taxon>Bacillota</taxon>
        <taxon>Bacilli</taxon>
        <taxon>Bacillales</taxon>
        <taxon>Paenibacillaceae</taxon>
        <taxon>Paenibacillus</taxon>
    </lineage>
</organism>
<dbReference type="Proteomes" id="UP001580407">
    <property type="component" value="Unassembled WGS sequence"/>
</dbReference>
<comment type="subcellular location">
    <subcellularLocation>
        <location evidence="1">Membrane</location>
        <topology evidence="1">Lipid-anchor</topology>
    </subcellularLocation>
</comment>
<keyword evidence="11" id="KW-1185">Reference proteome</keyword>
<evidence type="ECO:0000259" key="9">
    <source>
        <dbReference type="Pfam" id="PF25198"/>
    </source>
</evidence>
<dbReference type="InterPro" id="IPR046953">
    <property type="entry name" value="Spore_GerAC-like_C"/>
</dbReference>
<sequence length="369" mass="41756">MLLRYLFLSMLVLAALFPAGCENKRVETPSLEDLEMAGVLGFDKSPQDRIKVTISVPQPTKGGFKKDKIYTAKGILTHEAFYKISAMSSKTVSLRQTRVILIGEELARGSGLRDILLDLYRDPQVGNNGVLAIVKGSAESILKNTAPKQNSEFLNDLLRPREETAFSPYTTLRDFIFVLTNDVSDPMIPYIEATKQSIKISKIALFKKDRLVGFMNPGEAQLVEMLRKEKRFPSITVPFNASPSRHGVILLNLMKSQVRTKVTGDLNHPVIFSRLELEAVIQDYKGKLNLESQNEIKLVEQNSEEYIRDQIRDVLKKLQSMQVDPVGFGRYARMRFGRDWPKIRQKFVSTESDAKISVKVTLRNIGTMK</sequence>
<proteinExistence type="inferred from homology"/>
<dbReference type="Gene3D" id="3.30.300.210">
    <property type="entry name" value="Nutrient germinant receptor protein C, domain 3"/>
    <property type="match status" value="1"/>
</dbReference>
<feature type="domain" description="Spore germination GerAC-like C-terminal" evidence="8">
    <location>
        <begin position="202"/>
        <end position="366"/>
    </location>
</feature>
<comment type="similarity">
    <text evidence="2">Belongs to the GerABKC lipoprotein family.</text>
</comment>
<dbReference type="Pfam" id="PF05504">
    <property type="entry name" value="Spore_GerAC"/>
    <property type="match status" value="1"/>
</dbReference>
<feature type="domain" description="Spore germination protein N-terminal" evidence="9">
    <location>
        <begin position="31"/>
        <end position="192"/>
    </location>
</feature>
<dbReference type="RefSeq" id="WP_375527241.1">
    <property type="nucleotide sequence ID" value="NZ_JBHILM010000027.1"/>
</dbReference>
<reference evidence="10 11" key="1">
    <citation type="submission" date="2024-09" db="EMBL/GenBank/DDBJ databases">
        <authorList>
            <person name="Ruan L."/>
        </authorList>
    </citation>
    <scope>NUCLEOTIDE SEQUENCE [LARGE SCALE GENOMIC DNA]</scope>
    <source>
        <strain evidence="10 11">D33</strain>
    </source>
</reference>
<keyword evidence="5" id="KW-0472">Membrane</keyword>
<evidence type="ECO:0000256" key="1">
    <source>
        <dbReference type="ARBA" id="ARBA00004635"/>
    </source>
</evidence>
<keyword evidence="6" id="KW-0564">Palmitate</keyword>
<dbReference type="InterPro" id="IPR057336">
    <property type="entry name" value="GerAC_N"/>
</dbReference>
<evidence type="ECO:0000256" key="5">
    <source>
        <dbReference type="ARBA" id="ARBA00023136"/>
    </source>
</evidence>
<dbReference type="PANTHER" id="PTHR35789:SF1">
    <property type="entry name" value="SPORE GERMINATION PROTEIN B3"/>
    <property type="match status" value="1"/>
</dbReference>
<name>A0ABV5BD78_9BACL</name>
<gene>
    <name evidence="10" type="ORF">ACE3NQ_21595</name>
</gene>
<dbReference type="InterPro" id="IPR008844">
    <property type="entry name" value="Spore_GerAC-like"/>
</dbReference>
<dbReference type="NCBIfam" id="TIGR02887">
    <property type="entry name" value="spore_ger_x_C"/>
    <property type="match status" value="1"/>
</dbReference>
<dbReference type="InterPro" id="IPR038501">
    <property type="entry name" value="Spore_GerAC_C_sf"/>
</dbReference>
<evidence type="ECO:0000256" key="6">
    <source>
        <dbReference type="ARBA" id="ARBA00023139"/>
    </source>
</evidence>
<comment type="caution">
    <text evidence="10">The sequence shown here is derived from an EMBL/GenBank/DDBJ whole genome shotgun (WGS) entry which is preliminary data.</text>
</comment>